<evidence type="ECO:0000313" key="2">
    <source>
        <dbReference type="EMBL" id="KAK5108911.1"/>
    </source>
</evidence>
<dbReference type="Proteomes" id="UP001310890">
    <property type="component" value="Unassembled WGS sequence"/>
</dbReference>
<evidence type="ECO:0000259" key="1">
    <source>
        <dbReference type="PROSITE" id="PS50181"/>
    </source>
</evidence>
<accession>A0AAN7TBN8</accession>
<comment type="caution">
    <text evidence="2">The sequence shown here is derived from an EMBL/GenBank/DDBJ whole genome shotgun (WGS) entry which is preliminary data.</text>
</comment>
<reference evidence="2" key="1">
    <citation type="submission" date="2023-08" db="EMBL/GenBank/DDBJ databases">
        <title>Black Yeasts Isolated from many extreme environments.</title>
        <authorList>
            <person name="Coleine C."/>
            <person name="Stajich J.E."/>
            <person name="Selbmann L."/>
        </authorList>
    </citation>
    <scope>NUCLEOTIDE SEQUENCE</scope>
    <source>
        <strain evidence="2">CCFEE 5401</strain>
    </source>
</reference>
<protein>
    <recommendedName>
        <fullName evidence="1">F-box domain-containing protein</fullName>
    </recommendedName>
</protein>
<name>A0AAN7TBN8_9PEZI</name>
<sequence>MAQELDEALEGSTLDIVGTTSHVQPWPPRHPFFGLPAELILDIVEMLQPEALINFVFANYPLLHAYGLAPALSRSRIIYLTNQTQIPALLPLRALPPEIMLQVLRRLKPIDIMRFAVANYQRLAEQGIAPALSSQTMLQLRSAVGPNFTPGVLDFSHDPSRDP</sequence>
<feature type="domain" description="F-box" evidence="1">
    <location>
        <begin position="89"/>
        <end position="140"/>
    </location>
</feature>
<proteinExistence type="predicted"/>
<dbReference type="InterPro" id="IPR001810">
    <property type="entry name" value="F-box_dom"/>
</dbReference>
<gene>
    <name evidence="2" type="ORF">LTR62_007713</name>
</gene>
<organism evidence="2 3">
    <name type="scientific">Meristemomyces frigidus</name>
    <dbReference type="NCBI Taxonomy" id="1508187"/>
    <lineage>
        <taxon>Eukaryota</taxon>
        <taxon>Fungi</taxon>
        <taxon>Dikarya</taxon>
        <taxon>Ascomycota</taxon>
        <taxon>Pezizomycotina</taxon>
        <taxon>Dothideomycetes</taxon>
        <taxon>Dothideomycetidae</taxon>
        <taxon>Mycosphaerellales</taxon>
        <taxon>Teratosphaeriaceae</taxon>
        <taxon>Meristemomyces</taxon>
    </lineage>
</organism>
<dbReference type="SUPFAM" id="SSF81383">
    <property type="entry name" value="F-box domain"/>
    <property type="match status" value="1"/>
</dbReference>
<dbReference type="PROSITE" id="PS50181">
    <property type="entry name" value="FBOX"/>
    <property type="match status" value="1"/>
</dbReference>
<dbReference type="InterPro" id="IPR036047">
    <property type="entry name" value="F-box-like_dom_sf"/>
</dbReference>
<evidence type="ECO:0000313" key="3">
    <source>
        <dbReference type="Proteomes" id="UP001310890"/>
    </source>
</evidence>
<dbReference type="AlphaFoldDB" id="A0AAN7TBN8"/>
<dbReference type="Pfam" id="PF00646">
    <property type="entry name" value="F-box"/>
    <property type="match status" value="1"/>
</dbReference>
<dbReference type="EMBL" id="JAVRRL010000075">
    <property type="protein sequence ID" value="KAK5108911.1"/>
    <property type="molecule type" value="Genomic_DNA"/>
</dbReference>